<dbReference type="GO" id="GO:0005737">
    <property type="term" value="C:cytoplasm"/>
    <property type="evidence" value="ECO:0007669"/>
    <property type="project" value="UniProtKB-SubCell"/>
</dbReference>
<dbReference type="EC" id="3.5.1.44" evidence="5"/>
<dbReference type="InterPro" id="IPR035909">
    <property type="entry name" value="CheB_C"/>
</dbReference>
<dbReference type="SUPFAM" id="SSF52172">
    <property type="entry name" value="CheY-like"/>
    <property type="match status" value="1"/>
</dbReference>
<dbReference type="InterPro" id="IPR001789">
    <property type="entry name" value="Sig_transdc_resp-reg_receiver"/>
</dbReference>
<dbReference type="Pfam" id="PF01339">
    <property type="entry name" value="CheB_methylest"/>
    <property type="match status" value="1"/>
</dbReference>
<feature type="modified residue" description="4-aspartylphosphate" evidence="5">
    <location>
        <position position="50"/>
    </location>
</feature>
<feature type="active site" evidence="5">
    <location>
        <position position="195"/>
    </location>
</feature>
<keyword evidence="3 5" id="KW-0378">Hydrolase</keyword>
<dbReference type="PANTHER" id="PTHR42872:SF6">
    <property type="entry name" value="PROTEIN-GLUTAMATE METHYLESTERASE_PROTEIN-GLUTAMINE GLUTAMINASE"/>
    <property type="match status" value="1"/>
</dbReference>
<dbReference type="Proteomes" id="UP000008037">
    <property type="component" value="Chromosome"/>
</dbReference>
<accession>K0I9E3</accession>
<dbReference type="NCBIfam" id="NF001965">
    <property type="entry name" value="PRK00742.1"/>
    <property type="match status" value="1"/>
</dbReference>
<feature type="domain" description="Response regulatory" evidence="6">
    <location>
        <begin position="1"/>
        <end position="121"/>
    </location>
</feature>
<dbReference type="EC" id="3.1.1.61" evidence="5"/>
<evidence type="ECO:0000256" key="1">
    <source>
        <dbReference type="ARBA" id="ARBA00022490"/>
    </source>
</evidence>
<comment type="PTM">
    <text evidence="5">Phosphorylated by CheA. Phosphorylation of the N-terminal regulatory domain activates the methylesterase activity.</text>
</comment>
<dbReference type="KEGG" id="nga:Ngar_c10190"/>
<dbReference type="STRING" id="1237085.Ngar_c10190"/>
<evidence type="ECO:0000256" key="2">
    <source>
        <dbReference type="ARBA" id="ARBA00022500"/>
    </source>
</evidence>
<comment type="catalytic activity">
    <reaction evidence="5">
        <text>L-glutaminyl-[protein] + H2O = L-glutamyl-[protein] + NH4(+)</text>
        <dbReference type="Rhea" id="RHEA:16441"/>
        <dbReference type="Rhea" id="RHEA-COMP:10207"/>
        <dbReference type="Rhea" id="RHEA-COMP:10208"/>
        <dbReference type="ChEBI" id="CHEBI:15377"/>
        <dbReference type="ChEBI" id="CHEBI:28938"/>
        <dbReference type="ChEBI" id="CHEBI:29973"/>
        <dbReference type="ChEBI" id="CHEBI:30011"/>
        <dbReference type="EC" id="3.5.1.44"/>
    </reaction>
</comment>
<dbReference type="HAMAP" id="MF_00099">
    <property type="entry name" value="CheB_chemtxs"/>
    <property type="match status" value="1"/>
</dbReference>
<comment type="catalytic activity">
    <reaction evidence="4 5">
        <text>[protein]-L-glutamate 5-O-methyl ester + H2O = L-glutamyl-[protein] + methanol + H(+)</text>
        <dbReference type="Rhea" id="RHEA:23236"/>
        <dbReference type="Rhea" id="RHEA-COMP:10208"/>
        <dbReference type="Rhea" id="RHEA-COMP:10311"/>
        <dbReference type="ChEBI" id="CHEBI:15377"/>
        <dbReference type="ChEBI" id="CHEBI:15378"/>
        <dbReference type="ChEBI" id="CHEBI:17790"/>
        <dbReference type="ChEBI" id="CHEBI:29973"/>
        <dbReference type="ChEBI" id="CHEBI:82795"/>
        <dbReference type="EC" id="3.1.1.61"/>
    </reaction>
</comment>
<dbReference type="PANTHER" id="PTHR42872">
    <property type="entry name" value="PROTEIN-GLUTAMATE METHYLESTERASE/PROTEIN-GLUTAMINE GLUTAMINASE"/>
    <property type="match status" value="1"/>
</dbReference>
<dbReference type="PIRSF" id="PIRSF000876">
    <property type="entry name" value="RR_chemtxs_CheB"/>
    <property type="match status" value="1"/>
</dbReference>
<reference evidence="8 9" key="1">
    <citation type="journal article" date="2012" name="Environ. Microbiol.">
        <title>The genome of the ammonia-oxidizing Candidatus Nitrososphaera gargensis: insights into metabolic versatility and environmental adaptations.</title>
        <authorList>
            <person name="Spang A."/>
            <person name="Poehlein A."/>
            <person name="Offre P."/>
            <person name="Zumbragel S."/>
            <person name="Haider S."/>
            <person name="Rychlik N."/>
            <person name="Nowka B."/>
            <person name="Schmeisser C."/>
            <person name="Lebedeva E.V."/>
            <person name="Rattei T."/>
            <person name="Bohm C."/>
            <person name="Schmid M."/>
            <person name="Galushko A."/>
            <person name="Hatzenpichler R."/>
            <person name="Weinmaier T."/>
            <person name="Daniel R."/>
            <person name="Schleper C."/>
            <person name="Spieck E."/>
            <person name="Streit W."/>
            <person name="Wagner M."/>
        </authorList>
    </citation>
    <scope>NUCLEOTIDE SEQUENCE [LARGE SCALE GENOMIC DNA]</scope>
    <source>
        <strain evidence="9">Ga9.2</strain>
    </source>
</reference>
<dbReference type="InterPro" id="IPR011006">
    <property type="entry name" value="CheY-like_superfamily"/>
</dbReference>
<dbReference type="CDD" id="cd17541">
    <property type="entry name" value="REC_CheB-like"/>
    <property type="match status" value="1"/>
</dbReference>
<evidence type="ECO:0000259" key="6">
    <source>
        <dbReference type="PROSITE" id="PS50110"/>
    </source>
</evidence>
<keyword evidence="2 5" id="KW-0145">Chemotaxis</keyword>
<dbReference type="InParanoid" id="K0I9E3"/>
<sequence>MVVNDSRMIREYLCNVIRSHNGFDLCETARDGEDALRKLDQADPDLILLDLEMPNLDGVTFIDKVMTRDRPIPIIVVSSYGDSGDDKNNNIIFECLDSGAVDFISLPSDSGITDRKKTSQDLIARIQAVSSAYPDALVPLKERKKESPVTCAPLYHSGNRKMIVIGSSTGGPRVVTDIFSKLPANLPASILIVQHMPPSFTSAFARHIGSASRIDVREAKEGDLLEQGSAYVAPGDYHTTVTQSGTIHLDKSPKRQGVRPSVNISMVSASDVFGPNTLGVLLSGMGQDGAFGMKMIKRRGGRTIAQDSTTSVVFGMPKAAYDLGAVDEMVPANRMAEAIVRILGEMESERKREGMQQYVR</sequence>
<evidence type="ECO:0000313" key="9">
    <source>
        <dbReference type="Proteomes" id="UP000008037"/>
    </source>
</evidence>
<name>K0I9E3_NITGG</name>
<dbReference type="HOGENOM" id="CLU_000445_51_0_2"/>
<evidence type="ECO:0000313" key="8">
    <source>
        <dbReference type="EMBL" id="AFU57961.1"/>
    </source>
</evidence>
<evidence type="ECO:0000256" key="3">
    <source>
        <dbReference type="ARBA" id="ARBA00022801"/>
    </source>
</evidence>
<dbReference type="InterPro" id="IPR000673">
    <property type="entry name" value="Sig_transdc_resp-reg_Me-estase"/>
</dbReference>
<dbReference type="GO" id="GO:0008984">
    <property type="term" value="F:protein-glutamate methylesterase activity"/>
    <property type="evidence" value="ECO:0007669"/>
    <property type="project" value="UniProtKB-UniRule"/>
</dbReference>
<keyword evidence="1 5" id="KW-0963">Cytoplasm</keyword>
<gene>
    <name evidence="5 8" type="primary">cheB</name>
    <name evidence="8" type="ordered locus">Ngar_c10190</name>
</gene>
<keyword evidence="9" id="KW-1185">Reference proteome</keyword>
<dbReference type="InterPro" id="IPR008248">
    <property type="entry name" value="CheB-like"/>
</dbReference>
<dbReference type="Gene3D" id="3.40.50.180">
    <property type="entry name" value="Methylesterase CheB, C-terminal domain"/>
    <property type="match status" value="1"/>
</dbReference>
<dbReference type="PATRIC" id="fig|1237085.11.peg.970"/>
<dbReference type="CDD" id="cd16432">
    <property type="entry name" value="CheB_Rec"/>
    <property type="match status" value="1"/>
</dbReference>
<comment type="domain">
    <text evidence="5">Contains a C-terminal catalytic domain, and an N-terminal region which modulates catalytic activity.</text>
</comment>
<dbReference type="SMART" id="SM00448">
    <property type="entry name" value="REC"/>
    <property type="match status" value="1"/>
</dbReference>
<keyword evidence="5" id="KW-0597">Phosphoprotein</keyword>
<comment type="function">
    <text evidence="5">Involved in chemotaxis. Part of a chemotaxis signal transduction system that modulates chemotaxis in response to various stimuli. Catalyzes the demethylation of specific methylglutamate residues introduced into the chemoreceptors (methyl-accepting chemotaxis proteins or MCP) by CheR. Also mediates the irreversible deamidation of specific glutamine residues to glutamic acid.</text>
</comment>
<dbReference type="Pfam" id="PF00072">
    <property type="entry name" value="Response_reg"/>
    <property type="match status" value="1"/>
</dbReference>
<evidence type="ECO:0000256" key="4">
    <source>
        <dbReference type="ARBA" id="ARBA00048267"/>
    </source>
</evidence>
<proteinExistence type="inferred from homology"/>
<organism evidence="8 9">
    <name type="scientific">Nitrososphaera gargensis (strain Ga9.2)</name>
    <dbReference type="NCBI Taxonomy" id="1237085"/>
    <lineage>
        <taxon>Archaea</taxon>
        <taxon>Nitrososphaerota</taxon>
        <taxon>Nitrososphaeria</taxon>
        <taxon>Nitrososphaerales</taxon>
        <taxon>Nitrososphaeraceae</taxon>
        <taxon>Nitrososphaera</taxon>
    </lineage>
</organism>
<dbReference type="GO" id="GO:0006935">
    <property type="term" value="P:chemotaxis"/>
    <property type="evidence" value="ECO:0007669"/>
    <property type="project" value="UniProtKB-UniRule"/>
</dbReference>
<comment type="subcellular location">
    <subcellularLocation>
        <location evidence="5">Cytoplasm</location>
    </subcellularLocation>
</comment>
<dbReference type="PROSITE" id="PS50122">
    <property type="entry name" value="CHEB"/>
    <property type="match status" value="1"/>
</dbReference>
<feature type="domain" description="CheB-type methylesterase" evidence="7">
    <location>
        <begin position="153"/>
        <end position="340"/>
    </location>
</feature>
<dbReference type="PROSITE" id="PS50110">
    <property type="entry name" value="RESPONSE_REGULATORY"/>
    <property type="match status" value="1"/>
</dbReference>
<dbReference type="SUPFAM" id="SSF52738">
    <property type="entry name" value="Methylesterase CheB, C-terminal domain"/>
    <property type="match status" value="1"/>
</dbReference>
<protein>
    <recommendedName>
        <fullName evidence="5">Protein-glutamate methylesterase/protein-glutamine glutaminase</fullName>
        <ecNumber evidence="5">3.1.1.61</ecNumber>
        <ecNumber evidence="5">3.5.1.44</ecNumber>
    </recommendedName>
</protein>
<feature type="active site" evidence="5">
    <location>
        <position position="168"/>
    </location>
</feature>
<dbReference type="GO" id="GO:0000156">
    <property type="term" value="F:phosphorelay response regulator activity"/>
    <property type="evidence" value="ECO:0007669"/>
    <property type="project" value="InterPro"/>
</dbReference>
<dbReference type="GO" id="GO:0050568">
    <property type="term" value="F:protein-glutamine glutaminase activity"/>
    <property type="evidence" value="ECO:0007669"/>
    <property type="project" value="UniProtKB-UniRule"/>
</dbReference>
<dbReference type="AlphaFoldDB" id="K0I9E3"/>
<comment type="similarity">
    <text evidence="5">Belongs to the CheB family.</text>
</comment>
<feature type="active site" evidence="5">
    <location>
        <position position="288"/>
    </location>
</feature>
<evidence type="ECO:0000256" key="5">
    <source>
        <dbReference type="HAMAP-Rule" id="MF_00099"/>
    </source>
</evidence>
<evidence type="ECO:0000259" key="7">
    <source>
        <dbReference type="PROSITE" id="PS50122"/>
    </source>
</evidence>
<dbReference type="Gene3D" id="3.40.50.2300">
    <property type="match status" value="1"/>
</dbReference>
<dbReference type="EMBL" id="CP002408">
    <property type="protein sequence ID" value="AFU57961.1"/>
    <property type="molecule type" value="Genomic_DNA"/>
</dbReference>